<name>A0A0F9DFQ9_9ZZZZ</name>
<organism evidence="1">
    <name type="scientific">marine sediment metagenome</name>
    <dbReference type="NCBI Taxonomy" id="412755"/>
    <lineage>
        <taxon>unclassified sequences</taxon>
        <taxon>metagenomes</taxon>
        <taxon>ecological metagenomes</taxon>
    </lineage>
</organism>
<dbReference type="EMBL" id="LAZR01041898">
    <property type="protein sequence ID" value="KKL10848.1"/>
    <property type="molecule type" value="Genomic_DNA"/>
</dbReference>
<dbReference type="AlphaFoldDB" id="A0A0F9DFQ9"/>
<comment type="caution">
    <text evidence="1">The sequence shown here is derived from an EMBL/GenBank/DDBJ whole genome shotgun (WGS) entry which is preliminary data.</text>
</comment>
<reference evidence="1" key="1">
    <citation type="journal article" date="2015" name="Nature">
        <title>Complex archaea that bridge the gap between prokaryotes and eukaryotes.</title>
        <authorList>
            <person name="Spang A."/>
            <person name="Saw J.H."/>
            <person name="Jorgensen S.L."/>
            <person name="Zaremba-Niedzwiedzka K."/>
            <person name="Martijn J."/>
            <person name="Lind A.E."/>
            <person name="van Eijk R."/>
            <person name="Schleper C."/>
            <person name="Guy L."/>
            <person name="Ettema T.J."/>
        </authorList>
    </citation>
    <scope>NUCLEOTIDE SEQUENCE</scope>
</reference>
<gene>
    <name evidence="1" type="ORF">LCGC14_2551720</name>
</gene>
<evidence type="ECO:0000313" key="1">
    <source>
        <dbReference type="EMBL" id="KKL10848.1"/>
    </source>
</evidence>
<sequence>MESKQYCIGQYTKVQAGHQKRYVPTLVTTKGVLLRYSRNHMKTATFAKMWAKEWAKRVNKRAAGRYAITSPAIDRTGVFLEHRENCYFEELG</sequence>
<protein>
    <submittedName>
        <fullName evidence="1">Uncharacterized protein</fullName>
    </submittedName>
</protein>
<accession>A0A0F9DFQ9</accession>
<proteinExistence type="predicted"/>